<dbReference type="PROSITE" id="PS51184">
    <property type="entry name" value="JMJC"/>
    <property type="match status" value="1"/>
</dbReference>
<feature type="region of interest" description="Disordered" evidence="3">
    <location>
        <begin position="654"/>
        <end position="749"/>
    </location>
</feature>
<dbReference type="SUPFAM" id="SSF51197">
    <property type="entry name" value="Clavaminate synthase-like"/>
    <property type="match status" value="1"/>
</dbReference>
<dbReference type="PROSITE" id="PS51183">
    <property type="entry name" value="JMJN"/>
    <property type="match status" value="1"/>
</dbReference>
<dbReference type="PANTHER" id="PTHR10694:SF33">
    <property type="entry name" value="LYSINE-SPECIFIC DEMETHYLASE 5"/>
    <property type="match status" value="1"/>
</dbReference>
<feature type="compositionally biased region" description="Basic and acidic residues" evidence="3">
    <location>
        <begin position="86"/>
        <end position="98"/>
    </location>
</feature>
<dbReference type="Proteomes" id="UP001249851">
    <property type="component" value="Unassembled WGS sequence"/>
</dbReference>
<feature type="compositionally biased region" description="Polar residues" evidence="3">
    <location>
        <begin position="1198"/>
        <end position="1213"/>
    </location>
</feature>
<feature type="compositionally biased region" description="Low complexity" evidence="3">
    <location>
        <begin position="347"/>
        <end position="358"/>
    </location>
</feature>
<comment type="caution">
    <text evidence="6">The sequence shown here is derived from an EMBL/GenBank/DDBJ whole genome shotgun (WGS) entry which is preliminary data.</text>
</comment>
<dbReference type="GO" id="GO:0034647">
    <property type="term" value="F:histone H3K4me/H3K4me2/H3K4me3 demethylase activity"/>
    <property type="evidence" value="ECO:0007669"/>
    <property type="project" value="TreeGrafter"/>
</dbReference>
<feature type="region of interest" description="Disordered" evidence="3">
    <location>
        <begin position="375"/>
        <end position="557"/>
    </location>
</feature>
<name>A0AAD9QGW0_ACRCE</name>
<reference evidence="6" key="2">
    <citation type="journal article" date="2023" name="Science">
        <title>Genomic signatures of disease resistance in endangered staghorn corals.</title>
        <authorList>
            <person name="Vollmer S.V."/>
            <person name="Selwyn J.D."/>
            <person name="Despard B.A."/>
            <person name="Roesel C.L."/>
        </authorList>
    </citation>
    <scope>NUCLEOTIDE SEQUENCE</scope>
    <source>
        <strain evidence="6">K2</strain>
    </source>
</reference>
<protein>
    <submittedName>
        <fullName evidence="6">Protein Jumonji</fullName>
    </submittedName>
</protein>
<feature type="region of interest" description="Disordered" evidence="3">
    <location>
        <begin position="1171"/>
        <end position="1233"/>
    </location>
</feature>
<dbReference type="InterPro" id="IPR003349">
    <property type="entry name" value="JmjN"/>
</dbReference>
<dbReference type="SMART" id="SM00558">
    <property type="entry name" value="JmjC"/>
    <property type="match status" value="1"/>
</dbReference>
<dbReference type="GO" id="GO:0006355">
    <property type="term" value="P:regulation of DNA-templated transcription"/>
    <property type="evidence" value="ECO:0007669"/>
    <property type="project" value="TreeGrafter"/>
</dbReference>
<dbReference type="InterPro" id="IPR003347">
    <property type="entry name" value="JmjC_dom"/>
</dbReference>
<feature type="compositionally biased region" description="Basic and acidic residues" evidence="3">
    <location>
        <begin position="504"/>
        <end position="520"/>
    </location>
</feature>
<dbReference type="GO" id="GO:0046872">
    <property type="term" value="F:metal ion binding"/>
    <property type="evidence" value="ECO:0007669"/>
    <property type="project" value="UniProtKB-KW"/>
</dbReference>
<feature type="region of interest" description="Disordered" evidence="3">
    <location>
        <begin position="785"/>
        <end position="817"/>
    </location>
</feature>
<evidence type="ECO:0000313" key="7">
    <source>
        <dbReference type="Proteomes" id="UP001249851"/>
    </source>
</evidence>
<evidence type="ECO:0000313" key="6">
    <source>
        <dbReference type="EMBL" id="KAK2560665.1"/>
    </source>
</evidence>
<evidence type="ECO:0000256" key="1">
    <source>
        <dbReference type="ARBA" id="ARBA00022723"/>
    </source>
</evidence>
<feature type="compositionally biased region" description="Polar residues" evidence="3">
    <location>
        <begin position="607"/>
        <end position="619"/>
    </location>
</feature>
<evidence type="ECO:0000259" key="5">
    <source>
        <dbReference type="PROSITE" id="PS51184"/>
    </source>
</evidence>
<feature type="region of interest" description="Disordered" evidence="3">
    <location>
        <begin position="234"/>
        <end position="271"/>
    </location>
</feature>
<dbReference type="Pfam" id="PF02375">
    <property type="entry name" value="JmjN"/>
    <property type="match status" value="1"/>
</dbReference>
<keyword evidence="7" id="KW-1185">Reference proteome</keyword>
<feature type="compositionally biased region" description="Low complexity" evidence="3">
    <location>
        <begin position="1176"/>
        <end position="1186"/>
    </location>
</feature>
<evidence type="ECO:0000256" key="2">
    <source>
        <dbReference type="ARBA" id="ARBA00023004"/>
    </source>
</evidence>
<dbReference type="GO" id="GO:0003677">
    <property type="term" value="F:DNA binding"/>
    <property type="evidence" value="ECO:0007669"/>
    <property type="project" value="InterPro"/>
</dbReference>
<feature type="domain" description="JmjC" evidence="5">
    <location>
        <begin position="1453"/>
        <end position="1609"/>
    </location>
</feature>
<accession>A0AAD9QGW0</accession>
<feature type="region of interest" description="Disordered" evidence="3">
    <location>
        <begin position="77"/>
        <end position="124"/>
    </location>
</feature>
<dbReference type="GO" id="GO:0000785">
    <property type="term" value="C:chromatin"/>
    <property type="evidence" value="ECO:0007669"/>
    <property type="project" value="TreeGrafter"/>
</dbReference>
<dbReference type="Gene3D" id="1.10.150.60">
    <property type="entry name" value="ARID DNA-binding domain"/>
    <property type="match status" value="1"/>
</dbReference>
<sequence>MAAERPRRRITQPCLEYNGGLLHKEEIMLRKAMYASLNDSKKPLPSNLPDVNLTTSAEILQNTISSSEYCTSVAYSNGQVSSSEQGDNHGEQENDNSRSESAASTKANHSAFKTCPQNKKGMKLSKEPSKLLNYVIKKKKEKRNNSRTMLRTFSPTKFSENGEASISSSLNAKTKTKKRKRRQRGALAVFVTMNKSVGGKISKNYFSEPEKEILLKNKKRRRRKRGALKNDICHRDNNNYSVADNMESPLKKAKKDDKNMRTQEESQLLSTSVTRAKTEDFITFLCLRNHPVLPKELEIFNHPCTAVSPLSDDQEESNHSCPPSPTHSQSSISNVSNPSSTMHKSFSDSPAPSMDSPATVEGPCWESGVVRMYADGPKGHTGNNKDHKKYEEPSDEADDSRDSSKSLTPPLAFRISARPTNWISSRAKSKQLPRPIPKPLAVMPTLAGSACTVSPSPPLLHPMESSSSSPPPPPLLYIPAAAQRVTHLHGPPTLQRFPSTSPSREQESSELADQRRRSVDHNAGPPPLKRFPPVVIEHERTKNSRGTEEGSSDELISSQDSIYRSILSRSPPMKSEVKVGSSAFSKATLDDSSKSSSSLSDLTKISPLTSDNVGTTSRWPSKEMPLLRRHSSSSHDTECVSELVDLCETRRSPPQLHRVPVSGNDNQLRPSIHLPETSGDRSETFGNRPANRQESIVRIGTSDRQREKVDELVESSCSELRSLGNRVGSSRDQNESDSSQQTSVGRSKTAGCELQGFRGRLETDSGCDAAYSRVSPNFQSLHSRFTKNDGWSPSKGPFIARTGHRDSSASYESSRLRASPLTLSTNRNSPQPFQVANNPLPNNAVTNVSERGFSRGLLTEIHKSTYVFSNRQTNLSSGNETGSLQVSSFIAPSKHIARRIPDLGESRSVHFQSLKGCGQSDEKRAFTEIIQHAANNHSPTSFGYRSQQSLSDLSGNFADSFVAKRIPSPRSELFSRTSYEPINTTYISHTGVVFPGPASADAQPVALRTSTTGIRHKETSLDSFPPMWSRLKSPYSVPSVVSRISYPKPYTFSINLPDKLLSTRNCGSQSTGLPRNSGTPPLEGYSLALDRSTDNHRAPVGQSATLDKSASRKTRQLGRYVTQQENYRSCQLPSAFQVGDSRNSSREGTVFRESSLSDVLSSERFVLDSELNGCASGNNSSRDSSSPLVRRADFTVKPPSSNSPNFNRQSSNPLLRENHRISTPTSSKSPALKVRKSCFPESPVASVVSDVKKPLKGASAITGKKAARNKQTVCTSAVFHPNEEEFKDPTAYIAKIRSEAERFGVCVIVPPESWKPEFQISDNVRFNSDCQMIHRLQDRWGPVIDNKKWTKVAETLRIPRAAQDRIGKLQDIYCKYLLSYDLLPQGRNFSLLPFQRLARNVQAHFFKTSPSAIDVEREFWRNVHNRDSFVSVHRGTVDTNQEHSCFPTEKRDPYSKLGWNLNVLPHLPGSLLKHLGFVQDITIPWLHFDMLFSVKPWQTHPLSLYTVEYHHNGAEKIWYCVPAGETKNLASFLEQEGGKEVGTSLEDKMISPNSLTEGGVEVTRVVQKEGQFVVVYVCSISCGYSISEAVSFAPSDWLLVGSKRYKLREENQHVVQCLLEELKIVRDEEKSFMTELLEVGLVDTVDQDNSGVGSTGKKGKKSIASWSKTDSSCVLYCEECDKPCCLSAVTSDVEPRVLCLKHAIKHIRATGSPAGFRILSRYDTGRLDELVTKVEEKLGKMKDSTS</sequence>
<feature type="compositionally biased region" description="Polar residues" evidence="3">
    <location>
        <begin position="727"/>
        <end position="746"/>
    </location>
</feature>
<feature type="compositionally biased region" description="Basic and acidic residues" evidence="3">
    <location>
        <begin position="701"/>
        <end position="711"/>
    </location>
</feature>
<feature type="domain" description="JmjN" evidence="4">
    <location>
        <begin position="1276"/>
        <end position="1317"/>
    </location>
</feature>
<feature type="compositionally biased region" description="Polar residues" evidence="3">
    <location>
        <begin position="99"/>
        <end position="108"/>
    </location>
</feature>
<feature type="compositionally biased region" description="Polar residues" evidence="3">
    <location>
        <begin position="1065"/>
        <end position="1079"/>
    </location>
</feature>
<reference evidence="6" key="1">
    <citation type="journal article" date="2023" name="G3 (Bethesda)">
        <title>Whole genome assembly and annotation of the endangered Caribbean coral Acropora cervicornis.</title>
        <authorList>
            <person name="Selwyn J.D."/>
            <person name="Vollmer S.V."/>
        </authorList>
    </citation>
    <scope>NUCLEOTIDE SEQUENCE</scope>
    <source>
        <strain evidence="6">K2</strain>
    </source>
</reference>
<dbReference type="GO" id="GO:0005634">
    <property type="term" value="C:nucleus"/>
    <property type="evidence" value="ECO:0007669"/>
    <property type="project" value="TreeGrafter"/>
</dbReference>
<dbReference type="EMBL" id="JARQWQ010000035">
    <property type="protein sequence ID" value="KAK2560665.1"/>
    <property type="molecule type" value="Genomic_DNA"/>
</dbReference>
<feature type="compositionally biased region" description="Basic and acidic residues" evidence="3">
    <location>
        <begin position="254"/>
        <end position="264"/>
    </location>
</feature>
<dbReference type="PANTHER" id="PTHR10694">
    <property type="entry name" value="LYSINE-SPECIFIC DEMETHYLASE"/>
    <property type="match status" value="1"/>
</dbReference>
<evidence type="ECO:0000259" key="4">
    <source>
        <dbReference type="PROSITE" id="PS51183"/>
    </source>
</evidence>
<feature type="compositionally biased region" description="Low complexity" evidence="3">
    <location>
        <begin position="328"/>
        <end position="340"/>
    </location>
</feature>
<proteinExistence type="predicted"/>
<gene>
    <name evidence="6" type="ORF">P5673_016425</name>
</gene>
<organism evidence="6 7">
    <name type="scientific">Acropora cervicornis</name>
    <name type="common">Staghorn coral</name>
    <dbReference type="NCBI Taxonomy" id="6130"/>
    <lineage>
        <taxon>Eukaryota</taxon>
        <taxon>Metazoa</taxon>
        <taxon>Cnidaria</taxon>
        <taxon>Anthozoa</taxon>
        <taxon>Hexacorallia</taxon>
        <taxon>Scleractinia</taxon>
        <taxon>Astrocoeniina</taxon>
        <taxon>Acroporidae</taxon>
        <taxon>Acropora</taxon>
    </lineage>
</organism>
<dbReference type="SUPFAM" id="SSF46774">
    <property type="entry name" value="ARID-like"/>
    <property type="match status" value="1"/>
</dbReference>
<keyword evidence="2" id="KW-0408">Iron</keyword>
<dbReference type="Pfam" id="PF02373">
    <property type="entry name" value="JmjC"/>
    <property type="match status" value="1"/>
</dbReference>
<feature type="compositionally biased region" description="Basic and acidic residues" evidence="3">
    <location>
        <begin position="536"/>
        <end position="548"/>
    </location>
</feature>
<feature type="compositionally biased region" description="Basic and acidic residues" evidence="3">
    <location>
        <begin position="383"/>
        <end position="392"/>
    </location>
</feature>
<feature type="region of interest" description="Disordered" evidence="3">
    <location>
        <begin position="1065"/>
        <end position="1115"/>
    </location>
</feature>
<dbReference type="Gene3D" id="2.60.120.650">
    <property type="entry name" value="Cupin"/>
    <property type="match status" value="1"/>
</dbReference>
<feature type="compositionally biased region" description="Low complexity" evidence="3">
    <location>
        <begin position="594"/>
        <end position="606"/>
    </location>
</feature>
<evidence type="ECO:0000256" key="3">
    <source>
        <dbReference type="SAM" id="MobiDB-lite"/>
    </source>
</evidence>
<dbReference type="InterPro" id="IPR036431">
    <property type="entry name" value="ARID_dom_sf"/>
</dbReference>
<feature type="region of interest" description="Disordered" evidence="3">
    <location>
        <begin position="585"/>
        <end position="635"/>
    </location>
</feature>
<feature type="region of interest" description="Disordered" evidence="3">
    <location>
        <begin position="309"/>
        <end position="362"/>
    </location>
</feature>
<dbReference type="SMART" id="SM00545">
    <property type="entry name" value="JmjN"/>
    <property type="match status" value="1"/>
</dbReference>
<keyword evidence="1" id="KW-0479">Metal-binding</keyword>